<keyword evidence="6" id="KW-0812">Transmembrane</keyword>
<feature type="compositionally biased region" description="Polar residues" evidence="5">
    <location>
        <begin position="72"/>
        <end position="83"/>
    </location>
</feature>
<feature type="region of interest" description="Disordered" evidence="5">
    <location>
        <begin position="69"/>
        <end position="101"/>
    </location>
</feature>
<evidence type="ECO:0000256" key="3">
    <source>
        <dbReference type="ARBA" id="ARBA00012663"/>
    </source>
</evidence>
<comment type="similarity">
    <text evidence="2">Belongs to the glycosyl hydrolase 20 family.</text>
</comment>
<dbReference type="SUPFAM" id="SSF51445">
    <property type="entry name" value="(Trans)glycosidases"/>
    <property type="match status" value="1"/>
</dbReference>
<dbReference type="PANTHER" id="PTHR21040:SF5">
    <property type="entry name" value="BETA-N-ACETYLHEXOSAMINIDASE"/>
    <property type="match status" value="1"/>
</dbReference>
<feature type="transmembrane region" description="Helical" evidence="6">
    <location>
        <begin position="12"/>
        <end position="29"/>
    </location>
</feature>
<dbReference type="Proteomes" id="UP000736164">
    <property type="component" value="Unassembled WGS sequence"/>
</dbReference>
<dbReference type="PANTHER" id="PTHR21040">
    <property type="entry name" value="BCDNA.GH04120"/>
    <property type="match status" value="1"/>
</dbReference>
<dbReference type="Gene3D" id="3.20.20.80">
    <property type="entry name" value="Glycosidases"/>
    <property type="match status" value="1"/>
</dbReference>
<accession>A0A8J7NF36</accession>
<evidence type="ECO:0000313" key="9">
    <source>
        <dbReference type="Proteomes" id="UP000736164"/>
    </source>
</evidence>
<organism evidence="8 9">
    <name type="scientific">Atractosteus spatula</name>
    <name type="common">Alligator gar</name>
    <name type="synonym">Lepisosteus spatula</name>
    <dbReference type="NCBI Taxonomy" id="7917"/>
    <lineage>
        <taxon>Eukaryota</taxon>
        <taxon>Metazoa</taxon>
        <taxon>Chordata</taxon>
        <taxon>Craniata</taxon>
        <taxon>Vertebrata</taxon>
        <taxon>Euteleostomi</taxon>
        <taxon>Actinopterygii</taxon>
        <taxon>Neopterygii</taxon>
        <taxon>Holostei</taxon>
        <taxon>Semionotiformes</taxon>
        <taxon>Lepisosteidae</taxon>
        <taxon>Atractosteus</taxon>
    </lineage>
</organism>
<evidence type="ECO:0000259" key="7">
    <source>
        <dbReference type="Pfam" id="PF00728"/>
    </source>
</evidence>
<feature type="non-terminal residue" evidence="8">
    <location>
        <position position="1"/>
    </location>
</feature>
<protein>
    <recommendedName>
        <fullName evidence="3">beta-N-acetylhexosaminidase</fullName>
        <ecNumber evidence="3">3.2.1.52</ecNumber>
    </recommendedName>
</protein>
<gene>
    <name evidence="8" type="primary">Hexdc_1</name>
    <name evidence="8" type="ORF">GTO95_0016963</name>
</gene>
<dbReference type="GO" id="GO:0005975">
    <property type="term" value="P:carbohydrate metabolic process"/>
    <property type="evidence" value="ECO:0007669"/>
    <property type="project" value="InterPro"/>
</dbReference>
<dbReference type="EMBL" id="JAAWVO010004448">
    <property type="protein sequence ID" value="MBN3312140.1"/>
    <property type="molecule type" value="Genomic_DNA"/>
</dbReference>
<dbReference type="EC" id="3.2.1.52" evidence="3"/>
<dbReference type="GO" id="GO:0004563">
    <property type="term" value="F:beta-N-acetylhexosaminidase activity"/>
    <property type="evidence" value="ECO:0007669"/>
    <property type="project" value="UniProtKB-EC"/>
</dbReference>
<comment type="caution">
    <text evidence="8">The sequence shown here is derived from an EMBL/GenBank/DDBJ whole genome shotgun (WGS) entry which is preliminary data.</text>
</comment>
<evidence type="ECO:0000256" key="2">
    <source>
        <dbReference type="ARBA" id="ARBA00006285"/>
    </source>
</evidence>
<dbReference type="AlphaFoldDB" id="A0A8J7NF36"/>
<dbReference type="InterPro" id="IPR015883">
    <property type="entry name" value="Glyco_hydro_20_cat"/>
</dbReference>
<dbReference type="Pfam" id="PF00728">
    <property type="entry name" value="Glyco_hydro_20"/>
    <property type="match status" value="1"/>
</dbReference>
<evidence type="ECO:0000256" key="5">
    <source>
        <dbReference type="SAM" id="MobiDB-lite"/>
    </source>
</evidence>
<dbReference type="InterPro" id="IPR038901">
    <property type="entry name" value="HEXDC-like"/>
</dbReference>
<dbReference type="CDD" id="cd06565">
    <property type="entry name" value="GH20_GcnA-like"/>
    <property type="match status" value="1"/>
</dbReference>
<evidence type="ECO:0000256" key="1">
    <source>
        <dbReference type="ARBA" id="ARBA00001231"/>
    </source>
</evidence>
<evidence type="ECO:0000256" key="6">
    <source>
        <dbReference type="SAM" id="Phobius"/>
    </source>
</evidence>
<keyword evidence="6" id="KW-0472">Membrane</keyword>
<evidence type="ECO:0000313" key="8">
    <source>
        <dbReference type="EMBL" id="MBN3312140.1"/>
    </source>
</evidence>
<reference evidence="8" key="1">
    <citation type="journal article" date="2021" name="Cell">
        <title>Tracing the genetic footprints of vertebrate landing in non-teleost ray-finned fishes.</title>
        <authorList>
            <person name="Bi X."/>
            <person name="Wang K."/>
            <person name="Yang L."/>
            <person name="Pan H."/>
            <person name="Jiang H."/>
            <person name="Wei Q."/>
            <person name="Fang M."/>
            <person name="Yu H."/>
            <person name="Zhu C."/>
            <person name="Cai Y."/>
            <person name="He Y."/>
            <person name="Gan X."/>
            <person name="Zeng H."/>
            <person name="Yu D."/>
            <person name="Zhu Y."/>
            <person name="Jiang H."/>
            <person name="Qiu Q."/>
            <person name="Yang H."/>
            <person name="Zhang Y.E."/>
            <person name="Wang W."/>
            <person name="Zhu M."/>
            <person name="He S."/>
            <person name="Zhang G."/>
        </authorList>
    </citation>
    <scope>NUCLEOTIDE SEQUENCE</scope>
    <source>
        <strain evidence="8">Allg_001</strain>
    </source>
</reference>
<dbReference type="InterPro" id="IPR017853">
    <property type="entry name" value="GH"/>
</dbReference>
<evidence type="ECO:0000256" key="4">
    <source>
        <dbReference type="ARBA" id="ARBA00022801"/>
    </source>
</evidence>
<keyword evidence="9" id="KW-1185">Reference proteome</keyword>
<keyword evidence="4" id="KW-0378">Hydrolase</keyword>
<comment type="catalytic activity">
    <reaction evidence="1">
        <text>Hydrolysis of terminal non-reducing N-acetyl-D-hexosamine residues in N-acetyl-beta-D-hexosaminides.</text>
        <dbReference type="EC" id="3.2.1.52"/>
    </reaction>
</comment>
<keyword evidence="6" id="KW-1133">Transmembrane helix</keyword>
<feature type="non-terminal residue" evidence="8">
    <location>
        <position position="579"/>
    </location>
</feature>
<proteinExistence type="inferred from homology"/>
<feature type="domain" description="Glycoside hydrolase family 20 catalytic" evidence="7">
    <location>
        <begin position="160"/>
        <end position="323"/>
    </location>
</feature>
<sequence>MNTHVMRKPAVLRLVVLSVVVLTAIRFLLRSNSKLPVPGPAAFWGHRETGGEGVLNEKQTPQKKEALVWARRQTSQPQEPQKSQEGEAQDSPKTAKVTPRQDINQTPLRVVHFDLKGAAPKLTYLEQVFPLLSSLGANGILLEYEDMFPYEGDLQILRSPHAYSVEDIQKIRHLAELSKLEIIPLVQVFGHLEFALKHEKFSNLREVPGFPNSLNPHAPGSQPLVRAMLSQVLDRHPGLRWLHIGADEVFGLGQGLDSKNWLNSNNGDMGRMFLNHVREIVHFATERRPGLRLLMWDDMMRHISADTLKASSLTSFVSPMIWDYGADLQINQIEKFISNYQAAGFQGVWFASAFKGASGVAQDWTPLTHHMKNHLSWLKVMAVMPKYPSIHFQGIVLTGWQRYDHFTVLCELFPVGIPSLAVCLQSLAHGGFNEEAKKQVLHMLGCKNINLEKSLCEGGGAFPGYEVYQMVLHIRENLRSQIHQQFDNQHLKGWFSRYHRKYKFGNPRNLEFFKDKMNKLLEEWEDYLQNFRTQMEAIYFADTVEEWMEENVNEHMDKLRELATDFEQVIKSRGGQKPL</sequence>
<name>A0A8J7NF36_ATRSP</name>